<proteinExistence type="predicted"/>
<comment type="caution">
    <text evidence="1">The sequence shown here is derived from an EMBL/GenBank/DDBJ whole genome shotgun (WGS) entry which is preliminary data.</text>
</comment>
<organism evidence="1 2">
    <name type="scientific">Petralouisia muris</name>
    <dbReference type="NCBI Taxonomy" id="3032872"/>
    <lineage>
        <taxon>Bacteria</taxon>
        <taxon>Bacillati</taxon>
        <taxon>Bacillota</taxon>
        <taxon>Clostridia</taxon>
        <taxon>Lachnospirales</taxon>
        <taxon>Lachnospiraceae</taxon>
        <taxon>Petralouisia</taxon>
    </lineage>
</organism>
<reference evidence="1" key="1">
    <citation type="submission" date="2019-04" db="EMBL/GenBank/DDBJ databases">
        <title>Microbes associate with the intestines of laboratory mice.</title>
        <authorList>
            <person name="Navarre W."/>
            <person name="Wong E."/>
            <person name="Huang K."/>
            <person name="Tropini C."/>
            <person name="Ng K."/>
            <person name="Yu B."/>
        </authorList>
    </citation>
    <scope>NUCLEOTIDE SEQUENCE</scope>
    <source>
        <strain evidence="1">NM01_1-7b</strain>
    </source>
</reference>
<accession>A0AC61S0S6</accession>
<name>A0AC61S0S6_9FIRM</name>
<evidence type="ECO:0000313" key="1">
    <source>
        <dbReference type="EMBL" id="TGY97675.1"/>
    </source>
</evidence>
<dbReference type="EMBL" id="SRYA01000005">
    <property type="protein sequence ID" value="TGY97675.1"/>
    <property type="molecule type" value="Genomic_DNA"/>
</dbReference>
<evidence type="ECO:0000313" key="2">
    <source>
        <dbReference type="Proteomes" id="UP000304953"/>
    </source>
</evidence>
<gene>
    <name evidence="1" type="ORF">E5329_03465</name>
</gene>
<keyword evidence="2" id="KW-1185">Reference proteome</keyword>
<protein>
    <submittedName>
        <fullName evidence="1">Uncharacterized protein</fullName>
    </submittedName>
</protein>
<sequence>MTEGRQKGQEWKKDSQEAGVDQEFSYQRVKDGICILRCYGKNGRITIPKQLEGMPVTELSDYAFAEDMEQEPEYHGELTCIRGPLLEELYLPGTIQRLGRYVFYNCIRFYKLSFYSNIAFMGAGGFTGCEQLSQLVMHQAKGRSCLREILQDLKQAVTVECYPADREAPLWRLVFPEFFEEAVENTPARIISTQTHGMGIQYRNTFRDTQIIFQEYDKLFEMGKYNIDFINIPNMAVSRLMFPFCLEDSAREEYAGWLRQYWRESSACLLEQESSEALRWMAEEFADTREELEGIIQTANDRKDTQMISCLMNILHRRFPKKIRRFSL</sequence>
<dbReference type="Proteomes" id="UP000304953">
    <property type="component" value="Unassembled WGS sequence"/>
</dbReference>